<dbReference type="EC" id="3.1.3.48" evidence="2"/>
<dbReference type="Gene3D" id="3.90.190.10">
    <property type="entry name" value="Protein tyrosine phosphatase superfamily"/>
    <property type="match status" value="1"/>
</dbReference>
<protein>
    <recommendedName>
        <fullName evidence="2">protein-tyrosine-phosphatase</fullName>
        <ecNumber evidence="2">3.1.3.48</ecNumber>
    </recommendedName>
</protein>
<dbReference type="InterPro" id="IPR029021">
    <property type="entry name" value="Prot-tyrosine_phosphatase-like"/>
</dbReference>
<dbReference type="InterPro" id="IPR003595">
    <property type="entry name" value="Tyr_Pase_cat"/>
</dbReference>
<organism evidence="7 8">
    <name type="scientific">Parasitella parasitica</name>
    <dbReference type="NCBI Taxonomy" id="35722"/>
    <lineage>
        <taxon>Eukaryota</taxon>
        <taxon>Fungi</taxon>
        <taxon>Fungi incertae sedis</taxon>
        <taxon>Mucoromycota</taxon>
        <taxon>Mucoromycotina</taxon>
        <taxon>Mucoromycetes</taxon>
        <taxon>Mucorales</taxon>
        <taxon>Mucorineae</taxon>
        <taxon>Mucoraceae</taxon>
        <taxon>Parasitella</taxon>
    </lineage>
</organism>
<evidence type="ECO:0000259" key="6">
    <source>
        <dbReference type="PROSITE" id="PS50206"/>
    </source>
</evidence>
<proteinExistence type="inferred from homology"/>
<gene>
    <name evidence="7" type="primary">PARPA_07841.1 scaffold 30874</name>
</gene>
<evidence type="ECO:0000259" key="4">
    <source>
        <dbReference type="PROSITE" id="PS50055"/>
    </source>
</evidence>
<dbReference type="SUPFAM" id="SSF52799">
    <property type="entry name" value="(Phosphotyrosine protein) phosphatases II"/>
    <property type="match status" value="1"/>
</dbReference>
<dbReference type="PROSITE" id="PS50056">
    <property type="entry name" value="TYR_PHOSPHATASE_2"/>
    <property type="match status" value="1"/>
</dbReference>
<sequence length="795" mass="90029">MSVAFESPTRYLSDTENNNSNIMYSLSSNENEGSPCTSPYYPAQQPQQQPQQQQQQQQNQQHTQLLLQPQLSTSHLNQEFFNVLQKRQNSFHFSTGLLPQTYRQQHIEDLAPIGSEEMNELMGKYDCHQLLVIDVRSYAFYSKNRIKSAIPVSIPSVLLKRPAYTLDKVCESIIFPEAAARLKNWHHALHIVFYDHASYKPSDSGNSTTAILLSSKLRKSGYSGQLNYLQGGFDAFSSAFSHQCELVQPDSINQAKRLKTEPINLLPTSTQTPAVNPFFSNIRQNLELSHGPLEERFAVRLPYGSKNDNGVISACSQHAATSNHHPRFGLAGSSVDEQGNFVLPIWMKDVMKSNVGPKKLAENYEQLERLEQDRLSTVMKYHSNSIKEQDQSKPEFPFSITSSMEKGTLNRYDNIWPYEYSRVKLKDNSDDYINASYIQFAEIRKNITMNPIFKTDQEAKLESEGLLSEASVCTMNRPNVDLIRNRQYISTQGPLPTTFNDFWQMIWNEQSSVIVMLTQETEMNKIKCHTYWPTVLNATQIFGSVAVALNSESKQAVRNMNDKRERVNDDVDKDECIITRQFTLTCNGSKRTLTQLQYTGWTDFGVPDHPIGILTLVHCADLAQSHSNNTGPLVVHCSAGCGRSGAFCVIDTMIQRLWQKRDVYTCASDDKIRETVSRFREQRMSMVQTHRQYVFCYEAILWWLLGYGDLPVQQQSEADSEIGPPSSSGSASDMMRHIIAIPKSRLSLSPPSPPQTGTFLPPTSLFSAPVDTSYCHSHEEEASSVGSIVDDFKEL</sequence>
<dbReference type="Proteomes" id="UP000054107">
    <property type="component" value="Unassembled WGS sequence"/>
</dbReference>
<evidence type="ECO:0000313" key="7">
    <source>
        <dbReference type="EMBL" id="CEP13711.1"/>
    </source>
</evidence>
<evidence type="ECO:0000256" key="1">
    <source>
        <dbReference type="ARBA" id="ARBA00009649"/>
    </source>
</evidence>
<dbReference type="EMBL" id="LN730505">
    <property type="protein sequence ID" value="CEP13711.1"/>
    <property type="molecule type" value="Genomic_DNA"/>
</dbReference>
<feature type="region of interest" description="Disordered" evidence="3">
    <location>
        <begin position="1"/>
        <end position="63"/>
    </location>
</feature>
<feature type="compositionally biased region" description="Low complexity" evidence="3">
    <location>
        <begin position="42"/>
        <end position="63"/>
    </location>
</feature>
<dbReference type="InterPro" id="IPR000387">
    <property type="entry name" value="Tyr_Pase_dom"/>
</dbReference>
<keyword evidence="8" id="KW-1185">Reference proteome</keyword>
<dbReference type="PROSITE" id="PS00383">
    <property type="entry name" value="TYR_PHOSPHATASE_1"/>
    <property type="match status" value="1"/>
</dbReference>
<evidence type="ECO:0000313" key="8">
    <source>
        <dbReference type="Proteomes" id="UP000054107"/>
    </source>
</evidence>
<name>A0A0B7NFJ6_9FUNG</name>
<evidence type="ECO:0000259" key="5">
    <source>
        <dbReference type="PROSITE" id="PS50056"/>
    </source>
</evidence>
<feature type="domain" description="Rhodanese" evidence="6">
    <location>
        <begin position="126"/>
        <end position="245"/>
    </location>
</feature>
<dbReference type="InterPro" id="IPR001763">
    <property type="entry name" value="Rhodanese-like_dom"/>
</dbReference>
<feature type="domain" description="Tyrosine-protein phosphatase" evidence="4">
    <location>
        <begin position="410"/>
        <end position="703"/>
    </location>
</feature>
<dbReference type="CDD" id="cd18533">
    <property type="entry name" value="PTP_fungal"/>
    <property type="match status" value="1"/>
</dbReference>
<dbReference type="Pfam" id="PF00581">
    <property type="entry name" value="Rhodanese"/>
    <property type="match status" value="1"/>
</dbReference>
<dbReference type="GO" id="GO:0004725">
    <property type="term" value="F:protein tyrosine phosphatase activity"/>
    <property type="evidence" value="ECO:0007669"/>
    <property type="project" value="UniProtKB-EC"/>
</dbReference>
<evidence type="ECO:0000256" key="2">
    <source>
        <dbReference type="ARBA" id="ARBA00013064"/>
    </source>
</evidence>
<dbReference type="OrthoDB" id="6058203at2759"/>
<dbReference type="STRING" id="35722.A0A0B7NFJ6"/>
<dbReference type="AlphaFoldDB" id="A0A0B7NFJ6"/>
<dbReference type="SMART" id="SM00404">
    <property type="entry name" value="PTPc_motif"/>
    <property type="match status" value="1"/>
</dbReference>
<accession>A0A0B7NFJ6</accession>
<dbReference type="SMART" id="SM00194">
    <property type="entry name" value="PTPc"/>
    <property type="match status" value="1"/>
</dbReference>
<dbReference type="InterPro" id="IPR016130">
    <property type="entry name" value="Tyr_Pase_AS"/>
</dbReference>
<dbReference type="PANTHER" id="PTHR19134">
    <property type="entry name" value="RECEPTOR-TYPE TYROSINE-PROTEIN PHOSPHATASE"/>
    <property type="match status" value="1"/>
</dbReference>
<dbReference type="PRINTS" id="PR00700">
    <property type="entry name" value="PRTYPHPHTASE"/>
</dbReference>
<dbReference type="SUPFAM" id="SSF52821">
    <property type="entry name" value="Rhodanese/Cell cycle control phosphatase"/>
    <property type="match status" value="1"/>
</dbReference>
<comment type="similarity">
    <text evidence="1">Belongs to the protein-tyrosine phosphatase family. Non-receptor class subfamily.</text>
</comment>
<reference evidence="7 8" key="1">
    <citation type="submission" date="2014-09" db="EMBL/GenBank/DDBJ databases">
        <authorList>
            <person name="Ellenberger Sabrina"/>
        </authorList>
    </citation>
    <scope>NUCLEOTIDE SEQUENCE [LARGE SCALE GENOMIC DNA]</scope>
    <source>
        <strain evidence="7 8">CBS 412.66</strain>
    </source>
</reference>
<dbReference type="SMART" id="SM00450">
    <property type="entry name" value="RHOD"/>
    <property type="match status" value="1"/>
</dbReference>
<dbReference type="PANTHER" id="PTHR19134:SF561">
    <property type="entry name" value="PROTEIN TYROSINE PHOSPHATASE 36E, ISOFORM A"/>
    <property type="match status" value="1"/>
</dbReference>
<dbReference type="PROSITE" id="PS50206">
    <property type="entry name" value="RHODANESE_3"/>
    <property type="match status" value="1"/>
</dbReference>
<dbReference type="InterPro" id="IPR000242">
    <property type="entry name" value="PTP_cat"/>
</dbReference>
<dbReference type="InterPro" id="IPR036873">
    <property type="entry name" value="Rhodanese-like_dom_sf"/>
</dbReference>
<dbReference type="Pfam" id="PF00102">
    <property type="entry name" value="Y_phosphatase"/>
    <property type="match status" value="1"/>
</dbReference>
<dbReference type="Gene3D" id="3.40.250.10">
    <property type="entry name" value="Rhodanese-like domain"/>
    <property type="match status" value="1"/>
</dbReference>
<evidence type="ECO:0000256" key="3">
    <source>
        <dbReference type="SAM" id="MobiDB-lite"/>
    </source>
</evidence>
<feature type="domain" description="Tyrosine specific protein phosphatases" evidence="5">
    <location>
        <begin position="614"/>
        <end position="694"/>
    </location>
</feature>
<dbReference type="PROSITE" id="PS50055">
    <property type="entry name" value="TYR_PHOSPHATASE_PTP"/>
    <property type="match status" value="1"/>
</dbReference>
<dbReference type="InterPro" id="IPR050348">
    <property type="entry name" value="Protein-Tyr_Phosphatase"/>
</dbReference>
<feature type="compositionally biased region" description="Polar residues" evidence="3">
    <location>
        <begin position="10"/>
        <end position="37"/>
    </location>
</feature>
<dbReference type="CDD" id="cd01446">
    <property type="entry name" value="DSP_MapKP"/>
    <property type="match status" value="1"/>
</dbReference>